<dbReference type="Proteomes" id="UP001596004">
    <property type="component" value="Unassembled WGS sequence"/>
</dbReference>
<feature type="domain" description="Luciferase-like" evidence="3">
    <location>
        <begin position="16"/>
        <end position="137"/>
    </location>
</feature>
<accession>A0ABV9CAX2</accession>
<name>A0ABV9CAX2_9ACTN</name>
<dbReference type="InterPro" id="IPR036661">
    <property type="entry name" value="Luciferase-like_sf"/>
</dbReference>
<sequence length="362" mass="36989">MADRLFRFGIVAGTARDADQWSKLARRAEEMGYATFLTPDTLGTLPPLLALSAAAAATSTLGLGSFVLSVANRRPEQLAWEVNGLGMLSGGRFELGLGVGRPDAGKDAARLGMPFGTVDQRIRRLEEVIRQVRRWPGADGPHGDRPGADAPGTGRPGAVGSGTHRPRVDGSGTGRPATDGAGTGRPATDGAGTGRPATDGAGTGRPATDGAGTGRPATDGAGTGRPGAGGAGGPRVLIAAGGARMLGFAARNADTVALGLPPSTSEDGLADPVRLVRQASDDFDRLELSVGVHVVGDEVPPWLAGRLGPDLPADSIAVLDGSPRQMADRLLRRRDAHQISYITVNAMYADRLAPVVELLSGA</sequence>
<keyword evidence="1" id="KW-0560">Oxidoreductase</keyword>
<dbReference type="Pfam" id="PF00296">
    <property type="entry name" value="Bac_luciferase"/>
    <property type="match status" value="1"/>
</dbReference>
<dbReference type="InterPro" id="IPR050564">
    <property type="entry name" value="F420-G6PD/mer"/>
</dbReference>
<reference evidence="5" key="1">
    <citation type="journal article" date="2019" name="Int. J. Syst. Evol. Microbiol.">
        <title>The Global Catalogue of Microorganisms (GCM) 10K type strain sequencing project: providing services to taxonomists for standard genome sequencing and annotation.</title>
        <authorList>
            <consortium name="The Broad Institute Genomics Platform"/>
            <consortium name="The Broad Institute Genome Sequencing Center for Infectious Disease"/>
            <person name="Wu L."/>
            <person name="Ma J."/>
        </authorList>
    </citation>
    <scope>NUCLEOTIDE SEQUENCE [LARGE SCALE GENOMIC DNA]</scope>
    <source>
        <strain evidence="5">CGMCC 4.7132</strain>
    </source>
</reference>
<dbReference type="Gene3D" id="3.20.20.30">
    <property type="entry name" value="Luciferase-like domain"/>
    <property type="match status" value="2"/>
</dbReference>
<dbReference type="InterPro" id="IPR011251">
    <property type="entry name" value="Luciferase-like_dom"/>
</dbReference>
<protein>
    <submittedName>
        <fullName evidence="4">LLM class flavin-dependent oxidoreductase</fullName>
    </submittedName>
</protein>
<evidence type="ECO:0000256" key="1">
    <source>
        <dbReference type="ARBA" id="ARBA00023002"/>
    </source>
</evidence>
<dbReference type="EMBL" id="JBHSFP010000002">
    <property type="protein sequence ID" value="MFC4529868.1"/>
    <property type="molecule type" value="Genomic_DNA"/>
</dbReference>
<proteinExistence type="predicted"/>
<dbReference type="PANTHER" id="PTHR43244:SF1">
    <property type="entry name" value="5,10-METHYLENETETRAHYDROMETHANOPTERIN REDUCTASE"/>
    <property type="match status" value="1"/>
</dbReference>
<dbReference type="PANTHER" id="PTHR43244">
    <property type="match status" value="1"/>
</dbReference>
<dbReference type="SUPFAM" id="SSF51679">
    <property type="entry name" value="Bacterial luciferase-like"/>
    <property type="match status" value="1"/>
</dbReference>
<evidence type="ECO:0000313" key="5">
    <source>
        <dbReference type="Proteomes" id="UP001596004"/>
    </source>
</evidence>
<organism evidence="4 5">
    <name type="scientific">Sphaerisporangium dianthi</name>
    <dbReference type="NCBI Taxonomy" id="1436120"/>
    <lineage>
        <taxon>Bacteria</taxon>
        <taxon>Bacillati</taxon>
        <taxon>Actinomycetota</taxon>
        <taxon>Actinomycetes</taxon>
        <taxon>Streptosporangiales</taxon>
        <taxon>Streptosporangiaceae</taxon>
        <taxon>Sphaerisporangium</taxon>
    </lineage>
</organism>
<evidence type="ECO:0000256" key="2">
    <source>
        <dbReference type="SAM" id="MobiDB-lite"/>
    </source>
</evidence>
<gene>
    <name evidence="4" type="ORF">ACFO60_03745</name>
</gene>
<feature type="region of interest" description="Disordered" evidence="2">
    <location>
        <begin position="133"/>
        <end position="231"/>
    </location>
</feature>
<feature type="compositionally biased region" description="Gly residues" evidence="2">
    <location>
        <begin position="221"/>
        <end position="231"/>
    </location>
</feature>
<keyword evidence="5" id="KW-1185">Reference proteome</keyword>
<dbReference type="RefSeq" id="WP_380836855.1">
    <property type="nucleotide sequence ID" value="NZ_JBHSFP010000002.1"/>
</dbReference>
<evidence type="ECO:0000313" key="4">
    <source>
        <dbReference type="EMBL" id="MFC4529868.1"/>
    </source>
</evidence>
<evidence type="ECO:0000259" key="3">
    <source>
        <dbReference type="Pfam" id="PF00296"/>
    </source>
</evidence>
<comment type="caution">
    <text evidence="4">The sequence shown here is derived from an EMBL/GenBank/DDBJ whole genome shotgun (WGS) entry which is preliminary data.</text>
</comment>